<dbReference type="EnsemblMetazoa" id="OVOC7197.1">
    <property type="protein sequence ID" value="OVOC7197.1"/>
    <property type="gene ID" value="WBGene00244006"/>
</dbReference>
<proteinExistence type="predicted"/>
<reference evidence="2" key="1">
    <citation type="submission" date="2013-10" db="EMBL/GenBank/DDBJ databases">
        <title>Genome sequencing of Onchocerca volvulus.</title>
        <authorList>
            <person name="Cotton J."/>
            <person name="Tsai J."/>
            <person name="Stanley E."/>
            <person name="Tracey A."/>
            <person name="Holroyd N."/>
            <person name="Lustigman S."/>
            <person name="Berriman M."/>
        </authorList>
    </citation>
    <scope>NUCLEOTIDE SEQUENCE</scope>
</reference>
<sequence length="67" mass="7787">MGISSRIKSETTKYLRRENKLEELVPESCENGNLRVLCEKHGVVAQFNFARQGTSFQYPEKFHHTTD</sequence>
<accession>A0A8R1TWX4</accession>
<evidence type="ECO:0000313" key="1">
    <source>
        <dbReference type="EnsemblMetazoa" id="OVOC7197.1"/>
    </source>
</evidence>
<dbReference type="AlphaFoldDB" id="A0A8R1TWX4"/>
<organism evidence="1 2">
    <name type="scientific">Onchocerca volvulus</name>
    <dbReference type="NCBI Taxonomy" id="6282"/>
    <lineage>
        <taxon>Eukaryota</taxon>
        <taxon>Metazoa</taxon>
        <taxon>Ecdysozoa</taxon>
        <taxon>Nematoda</taxon>
        <taxon>Chromadorea</taxon>
        <taxon>Rhabditida</taxon>
        <taxon>Spirurina</taxon>
        <taxon>Spiruromorpha</taxon>
        <taxon>Filarioidea</taxon>
        <taxon>Onchocercidae</taxon>
        <taxon>Onchocerca</taxon>
    </lineage>
</organism>
<evidence type="ECO:0000313" key="2">
    <source>
        <dbReference type="Proteomes" id="UP000024404"/>
    </source>
</evidence>
<dbReference type="EMBL" id="CMVM020000190">
    <property type="status" value="NOT_ANNOTATED_CDS"/>
    <property type="molecule type" value="Genomic_DNA"/>
</dbReference>
<name>A0A8R1TWX4_ONCVO</name>
<protein>
    <submittedName>
        <fullName evidence="1">Uncharacterized protein</fullName>
    </submittedName>
</protein>
<keyword evidence="2" id="KW-1185">Reference proteome</keyword>
<reference evidence="1" key="2">
    <citation type="submission" date="2022-06" db="UniProtKB">
        <authorList>
            <consortium name="EnsemblMetazoa"/>
        </authorList>
    </citation>
    <scope>IDENTIFICATION</scope>
</reference>
<dbReference type="Proteomes" id="UP000024404">
    <property type="component" value="Unassembled WGS sequence"/>
</dbReference>